<keyword evidence="2" id="KW-0677">Repeat</keyword>
<dbReference type="SUPFAM" id="SSF57667">
    <property type="entry name" value="beta-beta-alpha zinc fingers"/>
    <property type="match status" value="1"/>
</dbReference>
<dbReference type="InterPro" id="IPR013087">
    <property type="entry name" value="Znf_C2H2_type"/>
</dbReference>
<dbReference type="PANTHER" id="PTHR24379">
    <property type="entry name" value="KRAB AND ZINC FINGER DOMAIN-CONTAINING"/>
    <property type="match status" value="1"/>
</dbReference>
<dbReference type="PROSITE" id="PS00028">
    <property type="entry name" value="ZINC_FINGER_C2H2_1"/>
    <property type="match status" value="1"/>
</dbReference>
<dbReference type="OrthoDB" id="6113334at2759"/>
<feature type="domain" description="C2H2-type" evidence="6">
    <location>
        <begin position="370"/>
        <end position="392"/>
    </location>
</feature>
<dbReference type="Proteomes" id="UP000507470">
    <property type="component" value="Unassembled WGS sequence"/>
</dbReference>
<evidence type="ECO:0000256" key="1">
    <source>
        <dbReference type="ARBA" id="ARBA00022723"/>
    </source>
</evidence>
<feature type="region of interest" description="Disordered" evidence="5">
    <location>
        <begin position="20"/>
        <end position="45"/>
    </location>
</feature>
<dbReference type="AlphaFoldDB" id="A0A6J8A7Z4"/>
<evidence type="ECO:0000256" key="3">
    <source>
        <dbReference type="ARBA" id="ARBA00022771"/>
    </source>
</evidence>
<evidence type="ECO:0000259" key="6">
    <source>
        <dbReference type="PROSITE" id="PS00028"/>
    </source>
</evidence>
<gene>
    <name evidence="7" type="ORF">MCOR_3899</name>
</gene>
<dbReference type="EMBL" id="CACVKT020000721">
    <property type="protein sequence ID" value="CAC5361976.1"/>
    <property type="molecule type" value="Genomic_DNA"/>
</dbReference>
<evidence type="ECO:0000256" key="2">
    <source>
        <dbReference type="ARBA" id="ARBA00022737"/>
    </source>
</evidence>
<dbReference type="InterPro" id="IPR036236">
    <property type="entry name" value="Znf_C2H2_sf"/>
</dbReference>
<keyword evidence="3" id="KW-0863">Zinc-finger</keyword>
<evidence type="ECO:0000313" key="7">
    <source>
        <dbReference type="EMBL" id="CAC5361976.1"/>
    </source>
</evidence>
<accession>A0A6J8A7Z4</accession>
<dbReference type="PANTHER" id="PTHR24379:SF121">
    <property type="entry name" value="C2H2-TYPE DOMAIN-CONTAINING PROTEIN"/>
    <property type="match status" value="1"/>
</dbReference>
<evidence type="ECO:0000313" key="8">
    <source>
        <dbReference type="Proteomes" id="UP000507470"/>
    </source>
</evidence>
<dbReference type="Pfam" id="PF12874">
    <property type="entry name" value="zf-met"/>
    <property type="match status" value="1"/>
</dbReference>
<keyword evidence="1" id="KW-0479">Metal-binding</keyword>
<dbReference type="SMART" id="SM00355">
    <property type="entry name" value="ZnF_C2H2"/>
    <property type="match status" value="6"/>
</dbReference>
<organism evidence="7 8">
    <name type="scientific">Mytilus coruscus</name>
    <name type="common">Sea mussel</name>
    <dbReference type="NCBI Taxonomy" id="42192"/>
    <lineage>
        <taxon>Eukaryota</taxon>
        <taxon>Metazoa</taxon>
        <taxon>Spiralia</taxon>
        <taxon>Lophotrochozoa</taxon>
        <taxon>Mollusca</taxon>
        <taxon>Bivalvia</taxon>
        <taxon>Autobranchia</taxon>
        <taxon>Pteriomorphia</taxon>
        <taxon>Mytilida</taxon>
        <taxon>Mytiloidea</taxon>
        <taxon>Mytilidae</taxon>
        <taxon>Mytilinae</taxon>
        <taxon>Mytilus</taxon>
    </lineage>
</organism>
<sequence length="418" mass="48194">MYKQETGELQKVEIEIGTSRTSNGKEIRNSRFSNSKEIGTNRPSDGKALEAQSAFQNLLINKMINRCITDDRKQENIFPIKNSGLPEEYNPSHTVSTASIADDDDGPCHTTIEDHVILVEDSNRSIKEQIQEIKEKNWHKYNYACGNCTSAFPRMIDLIKHHNTCEREVTTFHAKKSKSQVESVDFVQNGTNMLPCFDWLKHKSKGESDVTCDINAMNSNSQVENVDIPQKGRKRKIEKKHPYSCSVCKTTFSTVNSLLQHKNECESDQFKKEEEKEDHKSEKMNTNYRHLITQFKLSKNVHFEIIKTGFGVVRCILCGEKNECFEDFSLHAKSKHFPYQCLVCPAFFANMDDLWQHSVACVYIKGQGYCCPVCRKILYSSKHLRVHCEENHTVYICFLCNSEFKDQKTLDLHRQTCS</sequence>
<keyword evidence="8" id="KW-1185">Reference proteome</keyword>
<proteinExistence type="predicted"/>
<reference evidence="7 8" key="1">
    <citation type="submission" date="2020-06" db="EMBL/GenBank/DDBJ databases">
        <authorList>
            <person name="Li R."/>
            <person name="Bekaert M."/>
        </authorList>
    </citation>
    <scope>NUCLEOTIDE SEQUENCE [LARGE SCALE GENOMIC DNA]</scope>
    <source>
        <strain evidence="8">wild</strain>
    </source>
</reference>
<feature type="compositionally biased region" description="Polar residues" evidence="5">
    <location>
        <begin position="30"/>
        <end position="43"/>
    </location>
</feature>
<dbReference type="GO" id="GO:0008270">
    <property type="term" value="F:zinc ion binding"/>
    <property type="evidence" value="ECO:0007669"/>
    <property type="project" value="UniProtKB-KW"/>
</dbReference>
<keyword evidence="4" id="KW-0862">Zinc</keyword>
<evidence type="ECO:0000256" key="5">
    <source>
        <dbReference type="SAM" id="MobiDB-lite"/>
    </source>
</evidence>
<evidence type="ECO:0000256" key="4">
    <source>
        <dbReference type="ARBA" id="ARBA00022833"/>
    </source>
</evidence>
<protein>
    <submittedName>
        <fullName evidence="7">KRAB</fullName>
    </submittedName>
</protein>
<name>A0A6J8A7Z4_MYTCO</name>